<keyword evidence="1" id="KW-0175">Coiled coil</keyword>
<evidence type="ECO:0000313" key="3">
    <source>
        <dbReference type="Proteomes" id="UP000468766"/>
    </source>
</evidence>
<accession>A0A6I0ESF0</accession>
<dbReference type="AlphaFoldDB" id="A0A6I0ESF0"/>
<dbReference type="Proteomes" id="UP000468766">
    <property type="component" value="Unassembled WGS sequence"/>
</dbReference>
<name>A0A6I0ESF0_9FIRM</name>
<organism evidence="2 3">
    <name type="scientific">Heliorestis acidaminivorans</name>
    <dbReference type="NCBI Taxonomy" id="553427"/>
    <lineage>
        <taxon>Bacteria</taxon>
        <taxon>Bacillati</taxon>
        <taxon>Bacillota</taxon>
        <taxon>Clostridia</taxon>
        <taxon>Eubacteriales</taxon>
        <taxon>Heliobacteriaceae</taxon>
        <taxon>Heliorestis</taxon>
    </lineage>
</organism>
<feature type="coiled-coil region" evidence="1">
    <location>
        <begin position="38"/>
        <end position="76"/>
    </location>
</feature>
<dbReference type="RefSeq" id="WP_151620815.1">
    <property type="nucleotide sequence ID" value="NZ_WBXO01000009.1"/>
</dbReference>
<proteinExistence type="predicted"/>
<evidence type="ECO:0000256" key="1">
    <source>
        <dbReference type="SAM" id="Coils"/>
    </source>
</evidence>
<gene>
    <name evidence="2" type="ORF">F9B85_10845</name>
</gene>
<evidence type="ECO:0000313" key="2">
    <source>
        <dbReference type="EMBL" id="KAB2951782.1"/>
    </source>
</evidence>
<comment type="caution">
    <text evidence="2">The sequence shown here is derived from an EMBL/GenBank/DDBJ whole genome shotgun (WGS) entry which is preliminary data.</text>
</comment>
<dbReference type="EMBL" id="WBXO01000009">
    <property type="protein sequence ID" value="KAB2951782.1"/>
    <property type="molecule type" value="Genomic_DNA"/>
</dbReference>
<keyword evidence="3" id="KW-1185">Reference proteome</keyword>
<reference evidence="2 3" key="1">
    <citation type="submission" date="2019-10" db="EMBL/GenBank/DDBJ databases">
        <title>Whole-genome sequence of the extremophile Heliorestis acidaminivorans DSM 24790.</title>
        <authorList>
            <person name="Kyndt J.A."/>
            <person name="Meyer T.E."/>
        </authorList>
    </citation>
    <scope>NUCLEOTIDE SEQUENCE [LARGE SCALE GENOMIC DNA]</scope>
    <source>
        <strain evidence="2 3">DSM 24790</strain>
    </source>
</reference>
<dbReference type="OrthoDB" id="2084773at2"/>
<protein>
    <submittedName>
        <fullName evidence="2">Uncharacterized protein</fullName>
    </submittedName>
</protein>
<sequence length="89" mass="10145">MCTAQQYSGELQLILKQLKGRNHRLVHDTQDIAQYLKANRNEKELSELLMEMAEALKKAEDLAKQAITLVEEKEVQEQAQSSPTITVFS</sequence>